<evidence type="ECO:0000256" key="10">
    <source>
        <dbReference type="ARBA" id="ARBA00025556"/>
    </source>
</evidence>
<dbReference type="InterPro" id="IPR044960">
    <property type="entry name" value="RCA-like"/>
</dbReference>
<evidence type="ECO:0000259" key="14">
    <source>
        <dbReference type="PROSITE" id="PS50893"/>
    </source>
</evidence>
<evidence type="ECO:0000256" key="8">
    <source>
        <dbReference type="ARBA" id="ARBA00022989"/>
    </source>
</evidence>
<comment type="caution">
    <text evidence="16">The sequence shown here is derived from an EMBL/GenBank/DDBJ whole genome shotgun (WGS) entry which is preliminary data.</text>
</comment>
<keyword evidence="3 12" id="KW-0934">Plastid</keyword>
<feature type="transmembrane region" description="Helical" evidence="13">
    <location>
        <begin position="180"/>
        <end position="201"/>
    </location>
</feature>
<dbReference type="Proteomes" id="UP001485043">
    <property type="component" value="Unassembled WGS sequence"/>
</dbReference>
<dbReference type="PROSITE" id="PS50893">
    <property type="entry name" value="ABC_TRANSPORTER_2"/>
    <property type="match status" value="1"/>
</dbReference>
<dbReference type="InterPro" id="IPR003593">
    <property type="entry name" value="AAA+_ATPase"/>
</dbReference>
<dbReference type="SUPFAM" id="SSF52540">
    <property type="entry name" value="P-loop containing nucleoside triphosphate hydrolases"/>
    <property type="match status" value="2"/>
</dbReference>
<dbReference type="PANTHER" id="PTHR32429">
    <property type="match status" value="1"/>
</dbReference>
<keyword evidence="6 12" id="KW-0067">ATP-binding</keyword>
<dbReference type="Gene3D" id="1.20.1560.10">
    <property type="entry name" value="ABC transporter type 1, transmembrane domain"/>
    <property type="match status" value="1"/>
</dbReference>
<dbReference type="SMART" id="SM00382">
    <property type="entry name" value="AAA"/>
    <property type="match status" value="1"/>
</dbReference>
<dbReference type="PROSITE" id="PS50929">
    <property type="entry name" value="ABC_TM1F"/>
    <property type="match status" value="1"/>
</dbReference>
<organism evidence="16 17">
    <name type="scientific">Apatococcus fuscideae</name>
    <dbReference type="NCBI Taxonomy" id="2026836"/>
    <lineage>
        <taxon>Eukaryota</taxon>
        <taxon>Viridiplantae</taxon>
        <taxon>Chlorophyta</taxon>
        <taxon>core chlorophytes</taxon>
        <taxon>Trebouxiophyceae</taxon>
        <taxon>Chlorellales</taxon>
        <taxon>Chlorellaceae</taxon>
        <taxon>Apatococcus</taxon>
    </lineage>
</organism>
<feature type="domain" description="ABC transmembrane type-1" evidence="15">
    <location>
        <begin position="65"/>
        <end position="351"/>
    </location>
</feature>
<evidence type="ECO:0000313" key="17">
    <source>
        <dbReference type="Proteomes" id="UP001485043"/>
    </source>
</evidence>
<dbReference type="PANTHER" id="PTHR32429:SF32">
    <property type="entry name" value="RIBULOSE BISPHOSPHATE CARBOXYLASE_OXYGENASE ACTIVASE, CHLOROPLASTIC"/>
    <property type="match status" value="1"/>
</dbReference>
<comment type="similarity">
    <text evidence="11 12">Belongs to the RuBisCO activase family.</text>
</comment>
<evidence type="ECO:0000256" key="5">
    <source>
        <dbReference type="ARBA" id="ARBA00022741"/>
    </source>
</evidence>
<evidence type="ECO:0000256" key="1">
    <source>
        <dbReference type="ARBA" id="ARBA00004470"/>
    </source>
</evidence>
<dbReference type="InterPro" id="IPR017871">
    <property type="entry name" value="ABC_transporter-like_CS"/>
</dbReference>
<dbReference type="InterPro" id="IPR036640">
    <property type="entry name" value="ABC1_TM_sf"/>
</dbReference>
<feature type="transmembrane region" description="Helical" evidence="13">
    <location>
        <begin position="60"/>
        <end position="83"/>
    </location>
</feature>
<dbReference type="Pfam" id="PF00004">
    <property type="entry name" value="AAA"/>
    <property type="match status" value="1"/>
</dbReference>
<keyword evidence="2 12" id="KW-0150">Chloroplast</keyword>
<dbReference type="AlphaFoldDB" id="A0AAW1RIV3"/>
<evidence type="ECO:0000256" key="13">
    <source>
        <dbReference type="SAM" id="Phobius"/>
    </source>
</evidence>
<dbReference type="GO" id="GO:0046863">
    <property type="term" value="F:ribulose-1,5-bisphosphate carboxylase/oxygenase activator activity"/>
    <property type="evidence" value="ECO:0007669"/>
    <property type="project" value="UniProtKB-UniRule"/>
</dbReference>
<proteinExistence type="inferred from homology"/>
<keyword evidence="7" id="KW-0809">Transit peptide</keyword>
<dbReference type="GO" id="GO:0005524">
    <property type="term" value="F:ATP binding"/>
    <property type="evidence" value="ECO:0007669"/>
    <property type="project" value="UniProtKB-UniRule"/>
</dbReference>
<dbReference type="FunFam" id="1.10.8.1070:FF:000001">
    <property type="entry name" value="Ribulose bisphosphate carboxylase/oxygenase activase, chloroplastic"/>
    <property type="match status" value="1"/>
</dbReference>
<evidence type="ECO:0000256" key="3">
    <source>
        <dbReference type="ARBA" id="ARBA00022640"/>
    </source>
</evidence>
<keyword evidence="5 12" id="KW-0547">Nucleotide-binding</keyword>
<dbReference type="InterPro" id="IPR003959">
    <property type="entry name" value="ATPase_AAA_core"/>
</dbReference>
<evidence type="ECO:0000256" key="12">
    <source>
        <dbReference type="RuleBase" id="RU369045"/>
    </source>
</evidence>
<dbReference type="Pfam" id="PF00005">
    <property type="entry name" value="ABC_tran"/>
    <property type="match status" value="1"/>
</dbReference>
<evidence type="ECO:0000256" key="11">
    <source>
        <dbReference type="ARBA" id="ARBA00025781"/>
    </source>
</evidence>
<dbReference type="EMBL" id="JALJOV010002166">
    <property type="protein sequence ID" value="KAK9833488.1"/>
    <property type="molecule type" value="Genomic_DNA"/>
</dbReference>
<dbReference type="GO" id="GO:0140359">
    <property type="term" value="F:ABC-type transporter activity"/>
    <property type="evidence" value="ECO:0007669"/>
    <property type="project" value="InterPro"/>
</dbReference>
<dbReference type="InterPro" id="IPR048571">
    <property type="entry name" value="RuBisCO_activase_AAA_helical"/>
</dbReference>
<name>A0AAW1RIV3_9CHLO</name>
<dbReference type="CDD" id="cd03223">
    <property type="entry name" value="ABCD_peroxisomal_ALDP"/>
    <property type="match status" value="1"/>
</dbReference>
<evidence type="ECO:0000256" key="9">
    <source>
        <dbReference type="ARBA" id="ARBA00023136"/>
    </source>
</evidence>
<dbReference type="SUPFAM" id="SSF90123">
    <property type="entry name" value="ABC transporter transmembrane region"/>
    <property type="match status" value="1"/>
</dbReference>
<dbReference type="PROSITE" id="PS00211">
    <property type="entry name" value="ABC_TRANSPORTER_1"/>
    <property type="match status" value="1"/>
</dbReference>
<evidence type="ECO:0000256" key="7">
    <source>
        <dbReference type="ARBA" id="ARBA00022946"/>
    </source>
</evidence>
<dbReference type="FunFam" id="3.40.50.300:FF:000258">
    <property type="entry name" value="Ribulose bisphosphate carboxylase/oxygenase activase, chloroplastic"/>
    <property type="match status" value="1"/>
</dbReference>
<protein>
    <recommendedName>
        <fullName evidence="12">Ribulose bisphosphate carboxylase/oxygenase activase, chloroplastic</fullName>
        <shortName evidence="12">RA</shortName>
        <shortName evidence="12">RuBisCO activase</shortName>
    </recommendedName>
</protein>
<keyword evidence="9 13" id="KW-0472">Membrane</keyword>
<dbReference type="InterPro" id="IPR027417">
    <property type="entry name" value="P-loop_NTPase"/>
</dbReference>
<comment type="subcellular location">
    <subcellularLocation>
        <location evidence="1 12">Plastid</location>
        <location evidence="1 12">Chloroplast stroma</location>
    </subcellularLocation>
</comment>
<feature type="domain" description="ABC transporter" evidence="14">
    <location>
        <begin position="387"/>
        <end position="626"/>
    </location>
</feature>
<sequence>MKQSDSSTLLDKPTVRIKVVDTKTPSVNDPGTVSRPLSFTVPKWWRVATLWFRGDEKQRAWTYAAISVTLCLLNTLLLVRVSYAQRMFETALAGKEQGDFYKGVSNFVVIIIFAAPLMAIQYYTEQRLTLEWRRWLTNRLLMAYFSDQTFFRLHIQDDHHIDNPDQRICDDVPQYTDGSVFLVTALIKKLFNCVAFTGVLWSIEPKMVFFLLTYAVVGTWLTTYVFGGRLMQLQYTCMQREGDLRFEIVRTRENAESIAFYKGESREASQANSRLLRLVVTIVRKIQWQAGLDLWKHVYVYATMLLPALWMAPKYFAGTIEFGVISQVGFAFHRIEAALSVLIMKMADFSGLAAQTERLEALLDAVVHQGHEPTRIQQVPSARTQGLSLEHFNLRTPGSGHLIAKALDLDLPPGKSLLIVGPSGCGKSSLLRAISGLWTSGSGLVRCPSIAQMLFLPQKPFMPLGPLRSQILFPSSGPRLEWGQRHGHQPSDKELLGLLDDVLLPDLAHKVGGLETELEWGHVLSLGEQQRMAFLRLLLHQPALAFLDEATGACDENTEAALYGILQTSCQTFVSVGHRMQLLQYHDLVPCKQTALLTMNTMQMGQCKAPVSQSTSVAGRPVVSQARTQLRAARKSLHVTAASKSQIGRWKGMDEDMSDDQQDIVRGRDRVDSLYQGGPMQGGTHNAILSSEEYLSTAARDLNNIEDGFYISPAFLDKISIHVAKNFLDLPKIKVPLILGIWGGKGQGKTFQCTLAFKKLGINPIVMSAGELESGNAGEPAKLIRQRYREASDIIKKGKMCGMFINDLDAGAGRMGDSTQYTVNNQMVNATLMNIADNPTNVQMPGVYKQEAIPRVPIVCTGNDFSTLYAPLIRDGRMEKYYWSPTREDRIGVCMGIFQHDGVDRSEVEHIVDSFPGQSIDFFGALRSRVYDDKVRDFVQGMGIENIGKRLVNSREGKVEFEKPAMDLQNLMKYGKLLTDEQENVRRVQLADSYFSGEASVPEAQKEAAPAGGSLLG</sequence>
<dbReference type="InterPro" id="IPR003439">
    <property type="entry name" value="ABC_transporter-like_ATP-bd"/>
</dbReference>
<dbReference type="GO" id="GO:0009579">
    <property type="term" value="C:thylakoid"/>
    <property type="evidence" value="ECO:0007669"/>
    <property type="project" value="TreeGrafter"/>
</dbReference>
<feature type="transmembrane region" description="Helical" evidence="13">
    <location>
        <begin position="104"/>
        <end position="124"/>
    </location>
</feature>
<dbReference type="Gene3D" id="1.10.8.1070">
    <property type="match status" value="1"/>
</dbReference>
<dbReference type="Gene3D" id="3.40.50.300">
    <property type="entry name" value="P-loop containing nucleotide triphosphate hydrolases"/>
    <property type="match status" value="2"/>
</dbReference>
<evidence type="ECO:0000256" key="4">
    <source>
        <dbReference type="ARBA" id="ARBA00022692"/>
    </source>
</evidence>
<evidence type="ECO:0000256" key="6">
    <source>
        <dbReference type="ARBA" id="ARBA00022840"/>
    </source>
</evidence>
<accession>A0AAW1RIV3</accession>
<keyword evidence="8 13" id="KW-1133">Transmembrane helix</keyword>
<dbReference type="GO" id="GO:0016887">
    <property type="term" value="F:ATP hydrolysis activity"/>
    <property type="evidence" value="ECO:0007669"/>
    <property type="project" value="UniProtKB-UniRule"/>
</dbReference>
<dbReference type="GO" id="GO:0009570">
    <property type="term" value="C:chloroplast stroma"/>
    <property type="evidence" value="ECO:0007669"/>
    <property type="project" value="UniProtKB-SubCell"/>
</dbReference>
<evidence type="ECO:0000256" key="2">
    <source>
        <dbReference type="ARBA" id="ARBA00022528"/>
    </source>
</evidence>
<reference evidence="16 17" key="1">
    <citation type="journal article" date="2024" name="Nat. Commun.">
        <title>Phylogenomics reveals the evolutionary origins of lichenization in chlorophyte algae.</title>
        <authorList>
            <person name="Puginier C."/>
            <person name="Libourel C."/>
            <person name="Otte J."/>
            <person name="Skaloud P."/>
            <person name="Haon M."/>
            <person name="Grisel S."/>
            <person name="Petersen M."/>
            <person name="Berrin J.G."/>
            <person name="Delaux P.M."/>
            <person name="Dal Grande F."/>
            <person name="Keller J."/>
        </authorList>
    </citation>
    <scope>NUCLEOTIDE SEQUENCE [LARGE SCALE GENOMIC DNA]</scope>
    <source>
        <strain evidence="16 17">SAG 2523</strain>
    </source>
</reference>
<keyword evidence="4 13" id="KW-0812">Transmembrane</keyword>
<dbReference type="InterPro" id="IPR011527">
    <property type="entry name" value="ABC1_TM_dom"/>
</dbReference>
<keyword evidence="17" id="KW-1185">Reference proteome</keyword>
<feature type="transmembrane region" description="Helical" evidence="13">
    <location>
        <begin position="208"/>
        <end position="227"/>
    </location>
</feature>
<dbReference type="Pfam" id="PF06472">
    <property type="entry name" value="ABC_membrane_2"/>
    <property type="match status" value="1"/>
</dbReference>
<evidence type="ECO:0000259" key="15">
    <source>
        <dbReference type="PROSITE" id="PS50929"/>
    </source>
</evidence>
<evidence type="ECO:0000313" key="16">
    <source>
        <dbReference type="EMBL" id="KAK9833488.1"/>
    </source>
</evidence>
<dbReference type="GO" id="GO:0016020">
    <property type="term" value="C:membrane"/>
    <property type="evidence" value="ECO:0007669"/>
    <property type="project" value="InterPro"/>
</dbReference>
<dbReference type="Pfam" id="PF21228">
    <property type="entry name" value="RuBisCO_activase_AAA_helical"/>
    <property type="match status" value="1"/>
</dbReference>
<gene>
    <name evidence="16" type="ORF">WJX84_002445</name>
</gene>
<comment type="function">
    <text evidence="10 12">Activation of RuBisCO (ribulose-1,5-bisphosphate carboxylase/oxygenase; EC 4.1.1.39) involves the ATP-dependent carboxylation of the epsilon-amino group of lysine leading to a carbamate structure.</text>
</comment>